<evidence type="ECO:0000313" key="3">
    <source>
        <dbReference type="Proteomes" id="UP000324639"/>
    </source>
</evidence>
<sequence length="94" mass="10584">MSDEELGCDMSILHHGEDKFFQFPKIGKDPGQSFVNKSNPIVQPMRLITRGTTCYETKDELKVIKYSWTSSEGNIEVDFLNIAKSVRGVVNCLA</sequence>
<gene>
    <name evidence="2" type="ORF">BGT96224V316_LOCUS1640</name>
</gene>
<dbReference type="Pfam" id="PF17667">
    <property type="entry name" value="Pkinase_fungal"/>
    <property type="match status" value="1"/>
</dbReference>
<name>A0A9X9PRK3_BLUGR</name>
<dbReference type="EMBL" id="LR026985">
    <property type="protein sequence ID" value="VCU40401.1"/>
    <property type="molecule type" value="Genomic_DNA"/>
</dbReference>
<proteinExistence type="predicted"/>
<keyword evidence="3" id="KW-1185">Reference proteome</keyword>
<protein>
    <submittedName>
        <fullName evidence="2">Bgt-50987</fullName>
    </submittedName>
</protein>
<reference evidence="2 3" key="1">
    <citation type="submission" date="2018-08" db="EMBL/GenBank/DDBJ databases">
        <authorList>
            <person name="Muller C M."/>
        </authorList>
    </citation>
    <scope>NUCLEOTIDE SEQUENCE [LARGE SCALE GENOMIC DNA]</scope>
</reference>
<feature type="domain" description="Fungal-type protein kinase" evidence="1">
    <location>
        <begin position="1"/>
        <end position="92"/>
    </location>
</feature>
<dbReference type="Proteomes" id="UP000324639">
    <property type="component" value="Chromosome Bgt_-02"/>
</dbReference>
<accession>A0A9X9PRK3</accession>
<dbReference type="AlphaFoldDB" id="A0A9X9PRK3"/>
<organism evidence="2 3">
    <name type="scientific">Blumeria graminis f. sp. tritici</name>
    <dbReference type="NCBI Taxonomy" id="62690"/>
    <lineage>
        <taxon>Eukaryota</taxon>
        <taxon>Fungi</taxon>
        <taxon>Dikarya</taxon>
        <taxon>Ascomycota</taxon>
        <taxon>Pezizomycotina</taxon>
        <taxon>Leotiomycetes</taxon>
        <taxon>Erysiphales</taxon>
        <taxon>Erysiphaceae</taxon>
        <taxon>Blumeria</taxon>
    </lineage>
</organism>
<evidence type="ECO:0000259" key="1">
    <source>
        <dbReference type="Pfam" id="PF17667"/>
    </source>
</evidence>
<dbReference type="InterPro" id="IPR040976">
    <property type="entry name" value="Pkinase_fungal"/>
</dbReference>
<evidence type="ECO:0000313" key="2">
    <source>
        <dbReference type="EMBL" id="VCU40401.1"/>
    </source>
</evidence>